<reference evidence="6" key="1">
    <citation type="submission" date="2022-01" db="EMBL/GenBank/DDBJ databases">
        <authorList>
            <person name="Braso-Vives M."/>
        </authorList>
    </citation>
    <scope>NUCLEOTIDE SEQUENCE</scope>
</reference>
<evidence type="ECO:0000256" key="1">
    <source>
        <dbReference type="ARBA" id="ARBA00022723"/>
    </source>
</evidence>
<evidence type="ECO:0000259" key="5">
    <source>
        <dbReference type="PROSITE" id="PS51746"/>
    </source>
</evidence>
<name>A0A8K0EXK1_BRALA</name>
<dbReference type="GO" id="GO:0005739">
    <property type="term" value="C:mitochondrion"/>
    <property type="evidence" value="ECO:0007669"/>
    <property type="project" value="TreeGrafter"/>
</dbReference>
<dbReference type="GO" id="GO:0046872">
    <property type="term" value="F:metal ion binding"/>
    <property type="evidence" value="ECO:0007669"/>
    <property type="project" value="UniProtKB-KW"/>
</dbReference>
<gene>
    <name evidence="6" type="primary">PDP1</name>
    <name evidence="6" type="ORF">BLAG_LOCUS22329</name>
</gene>
<proteinExistence type="inferred from homology"/>
<sequence length="505" mass="56358">MSAFAVPVRRRAVLSGLGRLGWQVNMRGRGGGSTTIFLHHSRTVCSSAILQQHQPGGFHHFHRSSLAKLTPQQVTNVLRANDASFVMDFDSPVHRFDSNQLGSNTPMEDRRAAGRCLYSGDMLFGVFDGHGGSACAQTVSERLLDYIAVSLMDYKQLCEYKSSMESSTGRAEAVRRFNFANDYSLQEGARRYTEALYKFAREVLAAYDEEAEAADCLRHAFERLDEDLSSEAQTKLPNGQVNFEALQAAYAGATTVVAYVHGADLYIANVGDSGAVLGVHNDDGTWEPRPLSSDHNALNPSEILRVRGEHPRSESTFVVKGGRLLGYLQPLRAFGDVKFKWNKRLQMEVLNTAYNKNLIPVNYYTPPYLTAMPEITHHRLTSNDKFLILASDGLWEPMMKHTAVRLVAEHLMGNHKGRLHFDGIKTLGDISNILKKRRASHSSEVMDQNVTTHLIRHALGGTDDGIDHSKLATMLTLPEEIVRLYRDDITITVIFFNHDHIASLE</sequence>
<dbReference type="PANTHER" id="PTHR13832">
    <property type="entry name" value="PROTEIN PHOSPHATASE 2C"/>
    <property type="match status" value="1"/>
</dbReference>
<dbReference type="InterPro" id="IPR015655">
    <property type="entry name" value="PP2C"/>
</dbReference>
<keyword evidence="3 4" id="KW-0904">Protein phosphatase</keyword>
<evidence type="ECO:0000313" key="6">
    <source>
        <dbReference type="EMBL" id="CAH1269810.1"/>
    </source>
</evidence>
<dbReference type="PROSITE" id="PS51746">
    <property type="entry name" value="PPM_2"/>
    <property type="match status" value="1"/>
</dbReference>
<dbReference type="InterPro" id="IPR001932">
    <property type="entry name" value="PPM-type_phosphatase-like_dom"/>
</dbReference>
<dbReference type="OrthoDB" id="420076at2759"/>
<dbReference type="GO" id="GO:0004741">
    <property type="term" value="F:[pyruvate dehydrogenase (acetyl-transferring)]-phosphatase activity"/>
    <property type="evidence" value="ECO:0007669"/>
    <property type="project" value="TreeGrafter"/>
</dbReference>
<organism evidence="6 7">
    <name type="scientific">Branchiostoma lanceolatum</name>
    <name type="common">Common lancelet</name>
    <name type="synonym">Amphioxus lanceolatum</name>
    <dbReference type="NCBI Taxonomy" id="7740"/>
    <lineage>
        <taxon>Eukaryota</taxon>
        <taxon>Metazoa</taxon>
        <taxon>Chordata</taxon>
        <taxon>Cephalochordata</taxon>
        <taxon>Leptocardii</taxon>
        <taxon>Amphioxiformes</taxon>
        <taxon>Branchiostomatidae</taxon>
        <taxon>Branchiostoma</taxon>
    </lineage>
</organism>
<dbReference type="AlphaFoldDB" id="A0A8K0EXK1"/>
<feature type="domain" description="PPM-type phosphatase" evidence="5">
    <location>
        <begin position="93"/>
        <end position="496"/>
    </location>
</feature>
<dbReference type="InterPro" id="IPR000222">
    <property type="entry name" value="PP2C_BS"/>
</dbReference>
<dbReference type="EMBL" id="OV696692">
    <property type="protein sequence ID" value="CAH1269810.1"/>
    <property type="molecule type" value="Genomic_DNA"/>
</dbReference>
<dbReference type="PANTHER" id="PTHR13832:SF792">
    <property type="entry name" value="GM14286P"/>
    <property type="match status" value="1"/>
</dbReference>
<keyword evidence="2 4" id="KW-0378">Hydrolase</keyword>
<evidence type="ECO:0000256" key="4">
    <source>
        <dbReference type="RuleBase" id="RU003465"/>
    </source>
</evidence>
<keyword evidence="7" id="KW-1185">Reference proteome</keyword>
<evidence type="ECO:0000256" key="2">
    <source>
        <dbReference type="ARBA" id="ARBA00022801"/>
    </source>
</evidence>
<accession>A0A8K0EXK1</accession>
<keyword evidence="1" id="KW-0479">Metal-binding</keyword>
<evidence type="ECO:0000313" key="7">
    <source>
        <dbReference type="Proteomes" id="UP000838412"/>
    </source>
</evidence>
<dbReference type="CDD" id="cd00143">
    <property type="entry name" value="PP2Cc"/>
    <property type="match status" value="1"/>
</dbReference>
<dbReference type="Proteomes" id="UP000838412">
    <property type="component" value="Chromosome 7"/>
</dbReference>
<dbReference type="PROSITE" id="PS01032">
    <property type="entry name" value="PPM_1"/>
    <property type="match status" value="1"/>
</dbReference>
<dbReference type="Pfam" id="PF00481">
    <property type="entry name" value="PP2C"/>
    <property type="match status" value="1"/>
</dbReference>
<protein>
    <submittedName>
        <fullName evidence="6">PDP1 protein</fullName>
    </submittedName>
</protein>
<evidence type="ECO:0000256" key="3">
    <source>
        <dbReference type="ARBA" id="ARBA00022912"/>
    </source>
</evidence>
<dbReference type="SUPFAM" id="SSF81606">
    <property type="entry name" value="PP2C-like"/>
    <property type="match status" value="1"/>
</dbReference>
<dbReference type="SMART" id="SM00332">
    <property type="entry name" value="PP2Cc"/>
    <property type="match status" value="1"/>
</dbReference>
<comment type="similarity">
    <text evidence="4">Belongs to the PP2C family.</text>
</comment>
<dbReference type="Gene3D" id="3.60.40.10">
    <property type="entry name" value="PPM-type phosphatase domain"/>
    <property type="match status" value="1"/>
</dbReference>
<dbReference type="FunFam" id="3.60.40.10:FF:000069">
    <property type="entry name" value="Pyruvate dehydrogenase"/>
    <property type="match status" value="1"/>
</dbReference>
<dbReference type="InterPro" id="IPR036457">
    <property type="entry name" value="PPM-type-like_dom_sf"/>
</dbReference>